<organism evidence="12 14">
    <name type="scientific">Streptococcus zhangguiae</name>
    <dbReference type="NCBI Taxonomy" id="2664091"/>
    <lineage>
        <taxon>Bacteria</taxon>
        <taxon>Bacillati</taxon>
        <taxon>Bacillota</taxon>
        <taxon>Bacilli</taxon>
        <taxon>Lactobacillales</taxon>
        <taxon>Streptococcaceae</taxon>
        <taxon>Streptococcus</taxon>
    </lineage>
</organism>
<comment type="similarity">
    <text evidence="2 10">Belongs to the folylpolyglutamate synthase family.</text>
</comment>
<reference evidence="11 13" key="2">
    <citation type="submission" date="2019-11" db="EMBL/GenBank/DDBJ databases">
        <title>Streptococcis sp. isolated from the respiratory tract of Marmot.</title>
        <authorList>
            <person name="Zhang G."/>
        </authorList>
    </citation>
    <scope>NUCLEOTIDE SEQUENCE [LARGE SCALE GENOMIC DNA]</scope>
    <source>
        <strain evidence="13">zg-86</strain>
        <strain evidence="11">Zg-86</strain>
    </source>
</reference>
<evidence type="ECO:0000256" key="3">
    <source>
        <dbReference type="ARBA" id="ARBA00013025"/>
    </source>
</evidence>
<evidence type="ECO:0000256" key="6">
    <source>
        <dbReference type="ARBA" id="ARBA00022741"/>
    </source>
</evidence>
<evidence type="ECO:0000313" key="11">
    <source>
        <dbReference type="EMBL" id="MTB63834.1"/>
    </source>
</evidence>
<evidence type="ECO:0000313" key="12">
    <source>
        <dbReference type="EMBL" id="MWV55816.1"/>
    </source>
</evidence>
<dbReference type="Proteomes" id="UP000435060">
    <property type="component" value="Unassembled WGS sequence"/>
</dbReference>
<dbReference type="PROSITE" id="PS01012">
    <property type="entry name" value="FOLYLPOLYGLU_SYNT_2"/>
    <property type="match status" value="1"/>
</dbReference>
<evidence type="ECO:0000256" key="7">
    <source>
        <dbReference type="ARBA" id="ARBA00022840"/>
    </source>
</evidence>
<evidence type="ECO:0000256" key="8">
    <source>
        <dbReference type="ARBA" id="ARBA00022842"/>
    </source>
</evidence>
<comment type="caution">
    <text evidence="12">The sequence shown here is derived from an EMBL/GenBank/DDBJ whole genome shotgun (WGS) entry which is preliminary data.</text>
</comment>
<gene>
    <name evidence="11" type="ORF">GGG87_02245</name>
    <name evidence="12" type="ORF">GGH11_02250</name>
</gene>
<keyword evidence="6 10" id="KW-0547">Nucleotide-binding</keyword>
<protein>
    <recommendedName>
        <fullName evidence="3">tetrahydrofolate synthase</fullName>
        <ecNumber evidence="3">6.3.2.17</ecNumber>
    </recommendedName>
</protein>
<evidence type="ECO:0000256" key="1">
    <source>
        <dbReference type="ARBA" id="ARBA00001946"/>
    </source>
</evidence>
<dbReference type="GO" id="GO:0004326">
    <property type="term" value="F:tetrahydrofolylpolyglutamate synthase activity"/>
    <property type="evidence" value="ECO:0007669"/>
    <property type="project" value="UniProtKB-EC"/>
</dbReference>
<dbReference type="PANTHER" id="PTHR11136">
    <property type="entry name" value="FOLYLPOLYGLUTAMATE SYNTHASE-RELATED"/>
    <property type="match status" value="1"/>
</dbReference>
<keyword evidence="5" id="KW-0479">Metal-binding</keyword>
<comment type="catalytic activity">
    <reaction evidence="9">
        <text>(6S)-5,6,7,8-tetrahydrofolyl-(gamma-L-Glu)(n) + L-glutamate + ATP = (6S)-5,6,7,8-tetrahydrofolyl-(gamma-L-Glu)(n+1) + ADP + phosphate + H(+)</text>
        <dbReference type="Rhea" id="RHEA:10580"/>
        <dbReference type="Rhea" id="RHEA-COMP:14738"/>
        <dbReference type="Rhea" id="RHEA-COMP:14740"/>
        <dbReference type="ChEBI" id="CHEBI:15378"/>
        <dbReference type="ChEBI" id="CHEBI:29985"/>
        <dbReference type="ChEBI" id="CHEBI:30616"/>
        <dbReference type="ChEBI" id="CHEBI:43474"/>
        <dbReference type="ChEBI" id="CHEBI:141005"/>
        <dbReference type="ChEBI" id="CHEBI:456216"/>
        <dbReference type="EC" id="6.3.2.17"/>
    </reaction>
</comment>
<dbReference type="PANTHER" id="PTHR11136:SF0">
    <property type="entry name" value="DIHYDROFOLATE SYNTHETASE-RELATED"/>
    <property type="match status" value="1"/>
</dbReference>
<evidence type="ECO:0000313" key="14">
    <source>
        <dbReference type="Proteomes" id="UP000435423"/>
    </source>
</evidence>
<dbReference type="GO" id="GO:0005737">
    <property type="term" value="C:cytoplasm"/>
    <property type="evidence" value="ECO:0007669"/>
    <property type="project" value="TreeGrafter"/>
</dbReference>
<evidence type="ECO:0000313" key="13">
    <source>
        <dbReference type="Proteomes" id="UP000435060"/>
    </source>
</evidence>
<evidence type="ECO:0000256" key="5">
    <source>
        <dbReference type="ARBA" id="ARBA00022723"/>
    </source>
</evidence>
<dbReference type="EC" id="6.3.2.17" evidence="3"/>
<dbReference type="FunFam" id="3.40.1190.10:FF:000011">
    <property type="entry name" value="Folylpolyglutamate synthase/dihydrofolate synthase"/>
    <property type="match status" value="1"/>
</dbReference>
<dbReference type="GO" id="GO:0046872">
    <property type="term" value="F:metal ion binding"/>
    <property type="evidence" value="ECO:0007669"/>
    <property type="project" value="UniProtKB-KW"/>
</dbReference>
<dbReference type="InterPro" id="IPR036615">
    <property type="entry name" value="Mur_ligase_C_dom_sf"/>
</dbReference>
<dbReference type="PIRSF" id="PIRSF001563">
    <property type="entry name" value="Folylpolyglu_synth"/>
    <property type="match status" value="1"/>
</dbReference>
<keyword evidence="7 10" id="KW-0067">ATP-binding</keyword>
<dbReference type="Gene3D" id="3.90.190.20">
    <property type="entry name" value="Mur ligase, C-terminal domain"/>
    <property type="match status" value="1"/>
</dbReference>
<sequence>MNYQEALVWLLSQPKVELKNGVERVKWLLGQLGHPEQKTPAVHFVGTNGKGSTLNALQSILIAAGYRVGRFTSPSILDYREQLVSQEKMISEDDFAQIVSDLLPLARRLPNETVFGEASEFELLVVVFFIYIANYQPVDIVLVEAGMGGLLDATNVLRPLAVVCPSIGLDHQSFLGETHQEIAEQKVGVLKERVPLIYASDRSDVCTVFEERARQLQGVTYALGREFQVKSSATGFDYLSDNSQLESLHICMHGQHQYANAALAIQTAELLQANFPKIDETAIRRGLSEARWPGRIEFLRDNLVIDGAHNNEGVAALCQFLQEQYPTHVIHFLFAAINTKPVDTMLKQLENMGDVTVTSFSDDRAVPFEAYPKDYPRVPSFTEWLETVDRSASNSLYVITGSLYFISGVRKYILEEWE</sequence>
<dbReference type="Gene3D" id="3.40.1190.10">
    <property type="entry name" value="Mur-like, catalytic domain"/>
    <property type="match status" value="1"/>
</dbReference>
<evidence type="ECO:0000256" key="9">
    <source>
        <dbReference type="ARBA" id="ARBA00047493"/>
    </source>
</evidence>
<dbReference type="SUPFAM" id="SSF53244">
    <property type="entry name" value="MurD-like peptide ligases, peptide-binding domain"/>
    <property type="match status" value="1"/>
</dbReference>
<dbReference type="EMBL" id="WUBJ01000002">
    <property type="protein sequence ID" value="MWV55816.1"/>
    <property type="molecule type" value="Genomic_DNA"/>
</dbReference>
<dbReference type="UniPathway" id="UPA00219"/>
<dbReference type="GO" id="GO:0008841">
    <property type="term" value="F:dihydrofolate synthase activity"/>
    <property type="evidence" value="ECO:0007669"/>
    <property type="project" value="TreeGrafter"/>
</dbReference>
<dbReference type="GO" id="GO:0009252">
    <property type="term" value="P:peptidoglycan biosynthetic process"/>
    <property type="evidence" value="ECO:0007669"/>
    <property type="project" value="UniProtKB-UniPathway"/>
</dbReference>
<name>A0A6I4R7Q9_9STRE</name>
<dbReference type="GO" id="GO:0005524">
    <property type="term" value="F:ATP binding"/>
    <property type="evidence" value="ECO:0007669"/>
    <property type="project" value="UniProtKB-KW"/>
</dbReference>
<evidence type="ECO:0000256" key="10">
    <source>
        <dbReference type="PIRNR" id="PIRNR001563"/>
    </source>
</evidence>
<dbReference type="InterPro" id="IPR001645">
    <property type="entry name" value="Folylpolyglutamate_synth"/>
</dbReference>
<accession>A0A6I4R7Q9</accession>
<dbReference type="NCBIfam" id="TIGR01499">
    <property type="entry name" value="folC"/>
    <property type="match status" value="1"/>
</dbReference>
<dbReference type="Proteomes" id="UP000435423">
    <property type="component" value="Unassembled WGS sequence"/>
</dbReference>
<keyword evidence="4 10" id="KW-0436">Ligase</keyword>
<evidence type="ECO:0000256" key="4">
    <source>
        <dbReference type="ARBA" id="ARBA00022598"/>
    </source>
</evidence>
<comment type="cofactor">
    <cofactor evidence="1">
        <name>Mg(2+)</name>
        <dbReference type="ChEBI" id="CHEBI:18420"/>
    </cofactor>
</comment>
<keyword evidence="13" id="KW-1185">Reference proteome</keyword>
<dbReference type="AlphaFoldDB" id="A0A6I4R7Q9"/>
<dbReference type="RefSeq" id="WP_154607839.1">
    <property type="nucleotide sequence ID" value="NZ_CP072115.1"/>
</dbReference>
<dbReference type="EMBL" id="WLCG01000002">
    <property type="protein sequence ID" value="MTB63834.1"/>
    <property type="molecule type" value="Genomic_DNA"/>
</dbReference>
<reference evidence="12 14" key="1">
    <citation type="submission" date="2019-10" db="EMBL/GenBank/DDBJ databases">
        <title>Streptococcis sp, isolated from the respiratory tract of Marmot.</title>
        <authorList>
            <person name="Zhang G."/>
        </authorList>
    </citation>
    <scope>NUCLEOTIDE SEQUENCE [LARGE SCALE GENOMIC DNA]</scope>
    <source>
        <strain evidence="12">Zg-70</strain>
        <strain evidence="14">zg-70</strain>
    </source>
</reference>
<proteinExistence type="inferred from homology"/>
<dbReference type="InterPro" id="IPR036565">
    <property type="entry name" value="Mur-like_cat_sf"/>
</dbReference>
<dbReference type="SUPFAM" id="SSF53623">
    <property type="entry name" value="MurD-like peptide ligases, catalytic domain"/>
    <property type="match status" value="1"/>
</dbReference>
<evidence type="ECO:0000256" key="2">
    <source>
        <dbReference type="ARBA" id="ARBA00008276"/>
    </source>
</evidence>
<keyword evidence="8" id="KW-0460">Magnesium</keyword>
<dbReference type="InterPro" id="IPR018109">
    <property type="entry name" value="Folylpolyglutamate_synth_CS"/>
</dbReference>